<dbReference type="OrthoDB" id="5918447at2"/>
<proteinExistence type="predicted"/>
<sequence length="142" mass="16282">MDIELSKQQIANKIKTAREMARKTQVYMAKELNIARQTYLDIENGKTAAKTTTLLEIAEITKMPIMWFLEESRDQVAFQSIRDNKDVMDFMMIISKLPEPARSELLKNSTQMATMMVSYGNKLANEKDTYSSHSMRAVSTAF</sequence>
<dbReference type="AlphaFoldDB" id="A0A135I3E1"/>
<dbReference type="Gene3D" id="1.10.260.40">
    <property type="entry name" value="lambda repressor-like DNA-binding domains"/>
    <property type="match status" value="1"/>
</dbReference>
<name>A0A135I3E1_9GAMM</name>
<gene>
    <name evidence="2" type="ORF">ATN88_11990</name>
</gene>
<protein>
    <recommendedName>
        <fullName evidence="1">HTH cro/C1-type domain-containing protein</fullName>
    </recommendedName>
</protein>
<evidence type="ECO:0000259" key="1">
    <source>
        <dbReference type="PROSITE" id="PS50943"/>
    </source>
</evidence>
<dbReference type="InterPro" id="IPR010982">
    <property type="entry name" value="Lambda_DNA-bd_dom_sf"/>
</dbReference>
<accession>A0A135I3E1</accession>
<dbReference type="Proteomes" id="UP000070529">
    <property type="component" value="Unassembled WGS sequence"/>
</dbReference>
<evidence type="ECO:0000313" key="3">
    <source>
        <dbReference type="Proteomes" id="UP000070529"/>
    </source>
</evidence>
<dbReference type="GO" id="GO:0003677">
    <property type="term" value="F:DNA binding"/>
    <property type="evidence" value="ECO:0007669"/>
    <property type="project" value="InterPro"/>
</dbReference>
<dbReference type="SMART" id="SM00530">
    <property type="entry name" value="HTH_XRE"/>
    <property type="match status" value="1"/>
</dbReference>
<dbReference type="Pfam" id="PF01381">
    <property type="entry name" value="HTH_3"/>
    <property type="match status" value="1"/>
</dbReference>
<dbReference type="InterPro" id="IPR001387">
    <property type="entry name" value="Cro/C1-type_HTH"/>
</dbReference>
<organism evidence="2 3">
    <name type="scientific">Enterovibrio coralii</name>
    <dbReference type="NCBI Taxonomy" id="294935"/>
    <lineage>
        <taxon>Bacteria</taxon>
        <taxon>Pseudomonadati</taxon>
        <taxon>Pseudomonadota</taxon>
        <taxon>Gammaproteobacteria</taxon>
        <taxon>Vibrionales</taxon>
        <taxon>Vibrionaceae</taxon>
        <taxon>Enterovibrio</taxon>
    </lineage>
</organism>
<keyword evidence="3" id="KW-1185">Reference proteome</keyword>
<dbReference type="RefSeq" id="WP_067419904.1">
    <property type="nucleotide sequence ID" value="NZ_LNTY01000059.1"/>
</dbReference>
<dbReference type="STRING" id="294935.ATN88_11990"/>
<comment type="caution">
    <text evidence="2">The sequence shown here is derived from an EMBL/GenBank/DDBJ whole genome shotgun (WGS) entry which is preliminary data.</text>
</comment>
<dbReference type="CDD" id="cd00093">
    <property type="entry name" value="HTH_XRE"/>
    <property type="match status" value="1"/>
</dbReference>
<dbReference type="EMBL" id="LNTY01000059">
    <property type="protein sequence ID" value="KXF79960.1"/>
    <property type="molecule type" value="Genomic_DNA"/>
</dbReference>
<evidence type="ECO:0000313" key="2">
    <source>
        <dbReference type="EMBL" id="KXF79960.1"/>
    </source>
</evidence>
<dbReference type="SUPFAM" id="SSF47413">
    <property type="entry name" value="lambda repressor-like DNA-binding domains"/>
    <property type="match status" value="1"/>
</dbReference>
<feature type="domain" description="HTH cro/C1-type" evidence="1">
    <location>
        <begin position="14"/>
        <end position="68"/>
    </location>
</feature>
<reference evidence="2 3" key="1">
    <citation type="submission" date="2015-11" db="EMBL/GenBank/DDBJ databases">
        <title>Genomic Taxonomy of the Vibrionaceae.</title>
        <authorList>
            <person name="Gomez-Gil B."/>
            <person name="Enciso-Ibarra J."/>
        </authorList>
    </citation>
    <scope>NUCLEOTIDE SEQUENCE [LARGE SCALE GENOMIC DNA]</scope>
    <source>
        <strain evidence="2 3">CAIM 912</strain>
    </source>
</reference>
<dbReference type="PROSITE" id="PS50943">
    <property type="entry name" value="HTH_CROC1"/>
    <property type="match status" value="1"/>
</dbReference>